<accession>A0A9P1JP93</accession>
<proteinExistence type="predicted"/>
<dbReference type="EMBL" id="HE577327">
    <property type="protein sequence ID" value="CCC97186.1"/>
    <property type="molecule type" value="Genomic_DNA"/>
</dbReference>
<gene>
    <name evidence="1" type="ORF">AZOBR_40355</name>
</gene>
<protein>
    <submittedName>
        <fullName evidence="1">Uncharacterized protein</fullName>
    </submittedName>
</protein>
<keyword evidence="2" id="KW-1185">Reference proteome</keyword>
<evidence type="ECO:0000313" key="2">
    <source>
        <dbReference type="Proteomes" id="UP000007319"/>
    </source>
</evidence>
<reference evidence="1 2" key="1">
    <citation type="journal article" date="2011" name="PLoS Genet.">
        <title>Azospirillum genomes reveal transition of bacteria from aquatic to terrestrial environments.</title>
        <authorList>
            <person name="Wisniewski-Dye F."/>
            <person name="Borziak K."/>
            <person name="Khalsa-Moyers G."/>
            <person name="Alexandre G."/>
            <person name="Sukharnikov L.O."/>
            <person name="Wuichet K."/>
            <person name="Hurst G.B."/>
            <person name="McDonald W.H."/>
            <person name="Robertson J.S."/>
            <person name="Barbe V."/>
            <person name="Calteau A."/>
            <person name="Rouy Z."/>
            <person name="Mangenot S."/>
            <person name="Prigent-Combaret C."/>
            <person name="Normand P."/>
            <person name="Boyer M."/>
            <person name="Siguier P."/>
            <person name="Dessaux Y."/>
            <person name="Elmerich C."/>
            <person name="Condemine G."/>
            <person name="Krishnen G."/>
            <person name="Kennedy I."/>
            <person name="Paterson A.H."/>
            <person name="Gonzalez V."/>
            <person name="Mavingui P."/>
            <person name="Zhulin I.B."/>
        </authorList>
    </citation>
    <scope>NUCLEOTIDE SEQUENCE [LARGE SCALE GENOMIC DNA]</scope>
    <source>
        <strain evidence="1 2">Sp245</strain>
    </source>
</reference>
<dbReference type="KEGG" id="abs:AZOBR_40355"/>
<dbReference type="AlphaFoldDB" id="A0A9P1JP93"/>
<dbReference type="Proteomes" id="UP000007319">
    <property type="component" value="Chromosome"/>
</dbReference>
<organism evidence="1 2">
    <name type="scientific">Azospirillum baldaniorum</name>
    <dbReference type="NCBI Taxonomy" id="1064539"/>
    <lineage>
        <taxon>Bacteria</taxon>
        <taxon>Pseudomonadati</taxon>
        <taxon>Pseudomonadota</taxon>
        <taxon>Alphaproteobacteria</taxon>
        <taxon>Rhodospirillales</taxon>
        <taxon>Azospirillaceae</taxon>
        <taxon>Azospirillum</taxon>
    </lineage>
</organism>
<evidence type="ECO:0000313" key="1">
    <source>
        <dbReference type="EMBL" id="CCC97186.1"/>
    </source>
</evidence>
<sequence length="21" mass="2301">MGVFRTGARRATTAALFPTFE</sequence>
<name>A0A9P1JP93_9PROT</name>